<dbReference type="PROSITE" id="PS51257">
    <property type="entry name" value="PROKAR_LIPOPROTEIN"/>
    <property type="match status" value="1"/>
</dbReference>
<protein>
    <recommendedName>
        <fullName evidence="4">NTF2 fold domain-containing protein</fullName>
    </recommendedName>
</protein>
<reference evidence="2 3" key="1">
    <citation type="submission" date="2019-04" db="EMBL/GenBank/DDBJ databases">
        <authorList>
            <person name="Feng G."/>
            <person name="Zhang J."/>
            <person name="Zhu H."/>
        </authorList>
    </citation>
    <scope>NUCLEOTIDE SEQUENCE [LARGE SCALE GENOMIC DNA]</scope>
    <source>
        <strain evidence="2 3">JCM 19491</strain>
    </source>
</reference>
<accession>A0A4Z0MTJ1</accession>
<organism evidence="2 3">
    <name type="scientific">Hymenobacter wooponensis</name>
    <dbReference type="NCBI Taxonomy" id="1525360"/>
    <lineage>
        <taxon>Bacteria</taxon>
        <taxon>Pseudomonadati</taxon>
        <taxon>Bacteroidota</taxon>
        <taxon>Cytophagia</taxon>
        <taxon>Cytophagales</taxon>
        <taxon>Hymenobacteraceae</taxon>
        <taxon>Hymenobacter</taxon>
    </lineage>
</organism>
<keyword evidence="3" id="KW-1185">Reference proteome</keyword>
<sequence length="102" mass="10886">MIKLCLVFLLLLGGVVSCQPQATPTASTQPVASADAARAAVADYIKTQPNAALYQADSARIVDVDTKWQVLVPRIDWVGRMPNAAAFEVDKQTGTVSTLKVK</sequence>
<dbReference type="RefSeq" id="WP_135528798.1">
    <property type="nucleotide sequence ID" value="NZ_SRKZ01000001.1"/>
</dbReference>
<feature type="signal peptide" evidence="1">
    <location>
        <begin position="1"/>
        <end position="22"/>
    </location>
</feature>
<gene>
    <name evidence="2" type="ORF">EU557_02305</name>
</gene>
<evidence type="ECO:0000256" key="1">
    <source>
        <dbReference type="SAM" id="SignalP"/>
    </source>
</evidence>
<dbReference type="OrthoDB" id="886234at2"/>
<name>A0A4Z0MTJ1_9BACT</name>
<dbReference type="EMBL" id="SRKZ01000001">
    <property type="protein sequence ID" value="TGD82638.1"/>
    <property type="molecule type" value="Genomic_DNA"/>
</dbReference>
<evidence type="ECO:0000313" key="2">
    <source>
        <dbReference type="EMBL" id="TGD82638.1"/>
    </source>
</evidence>
<keyword evidence="1" id="KW-0732">Signal</keyword>
<proteinExistence type="predicted"/>
<dbReference type="Proteomes" id="UP000298284">
    <property type="component" value="Unassembled WGS sequence"/>
</dbReference>
<feature type="chain" id="PRO_5021392477" description="NTF2 fold domain-containing protein" evidence="1">
    <location>
        <begin position="23"/>
        <end position="102"/>
    </location>
</feature>
<dbReference type="AlphaFoldDB" id="A0A4Z0MTJ1"/>
<evidence type="ECO:0000313" key="3">
    <source>
        <dbReference type="Proteomes" id="UP000298284"/>
    </source>
</evidence>
<comment type="caution">
    <text evidence="2">The sequence shown here is derived from an EMBL/GenBank/DDBJ whole genome shotgun (WGS) entry which is preliminary data.</text>
</comment>
<evidence type="ECO:0008006" key="4">
    <source>
        <dbReference type="Google" id="ProtNLM"/>
    </source>
</evidence>